<organism evidence="1 2">
    <name type="scientific">Planctopirus hydrillae</name>
    <dbReference type="NCBI Taxonomy" id="1841610"/>
    <lineage>
        <taxon>Bacteria</taxon>
        <taxon>Pseudomonadati</taxon>
        <taxon>Planctomycetota</taxon>
        <taxon>Planctomycetia</taxon>
        <taxon>Planctomycetales</taxon>
        <taxon>Planctomycetaceae</taxon>
        <taxon>Planctopirus</taxon>
    </lineage>
</organism>
<dbReference type="AlphaFoldDB" id="A0A1C3ECL5"/>
<reference evidence="1 2" key="1">
    <citation type="submission" date="2016-05" db="EMBL/GenBank/DDBJ databases">
        <title>Genomic and physiological characterization of Planctopirus sp. isolated from fresh water lake.</title>
        <authorList>
            <person name="Subhash Y."/>
            <person name="Ramana C."/>
        </authorList>
    </citation>
    <scope>NUCLEOTIDE SEQUENCE [LARGE SCALE GENOMIC DNA]</scope>
    <source>
        <strain evidence="1 2">JC280</strain>
    </source>
</reference>
<keyword evidence="2" id="KW-1185">Reference proteome</keyword>
<comment type="caution">
    <text evidence="1">The sequence shown here is derived from an EMBL/GenBank/DDBJ whole genome shotgun (WGS) entry which is preliminary data.</text>
</comment>
<name>A0A1C3ECL5_9PLAN</name>
<proteinExistence type="predicted"/>
<dbReference type="OrthoDB" id="251077at2"/>
<sequence>MGNFNRNDSDSDVPAVRTSYFGKTVTAGQKWLFAAAVMSTGLVAEMGEALAQARTIPASISREERDRLLNDLSAPMMEFDQYNNSRLRPPANSDLSNPTTELERLRPLVRDAQDELSDLILDLGDESARRPALRSLLVDAMNLQARLTSIVQQAQRTNDHRYLTEDFRELDAQWRELSYRMSLATDLSKRTQQRAANLDGIAQSIGKVLLIQPQVNSRALMEKFIQMSTDMRNLTDDVAYEVNDRRIRDELTLALNRVNQQIRTMSLAVQDRADRNVVVDQYKRFQELWYPEAAKLQAYTGSAMDRDLRRIAQTDSEIRQLLMMPQQLDKQQLVYLTNSLKKDIDEFFQRTPLLLLVHLPKSNTVLATADEFYGVCEYFVDIVNRSNTASMTDVVEAFRYIEAAERNFAATFRPIQSESAQSILRKIEQTIGTLRSTLMVQRDDLSRQAAIDLAAEIDGLTYNLQLVSQRWLQTERPVYAAEAQREIAAFSERAMRLHDSLVRGSTAAQARQQTEQLYESWRRVYSYLVQCRTEDRTQLGRLASRTTPALVELRTMLSQ</sequence>
<dbReference type="Proteomes" id="UP000094828">
    <property type="component" value="Unassembled WGS sequence"/>
</dbReference>
<dbReference type="EMBL" id="LYDR01000095">
    <property type="protein sequence ID" value="ODA30979.1"/>
    <property type="molecule type" value="Genomic_DNA"/>
</dbReference>
<evidence type="ECO:0000313" key="1">
    <source>
        <dbReference type="EMBL" id="ODA30979.1"/>
    </source>
</evidence>
<evidence type="ECO:0000313" key="2">
    <source>
        <dbReference type="Proteomes" id="UP000094828"/>
    </source>
</evidence>
<protein>
    <submittedName>
        <fullName evidence="1">Uncharacterized protein</fullName>
    </submittedName>
</protein>
<accession>A0A1C3ECL5</accession>
<dbReference type="RefSeq" id="WP_068848125.1">
    <property type="nucleotide sequence ID" value="NZ_LYDR01000095.1"/>
</dbReference>
<gene>
    <name evidence="1" type="ORF">A6X21_23290</name>
</gene>